<dbReference type="EMBL" id="BSFK01000003">
    <property type="protein sequence ID" value="GLK74925.1"/>
    <property type="molecule type" value="Genomic_DNA"/>
</dbReference>
<evidence type="ECO:0000313" key="2">
    <source>
        <dbReference type="Proteomes" id="UP001143364"/>
    </source>
</evidence>
<name>A0A9W6JC99_9HYPH</name>
<proteinExistence type="predicted"/>
<evidence type="ECO:0000313" key="1">
    <source>
        <dbReference type="EMBL" id="GLK74925.1"/>
    </source>
</evidence>
<dbReference type="Proteomes" id="UP001143364">
    <property type="component" value="Unassembled WGS sequence"/>
</dbReference>
<reference evidence="1" key="1">
    <citation type="journal article" date="2014" name="Int. J. Syst. Evol. Microbiol.">
        <title>Complete genome sequence of Corynebacterium casei LMG S-19264T (=DSM 44701T), isolated from a smear-ripened cheese.</title>
        <authorList>
            <consortium name="US DOE Joint Genome Institute (JGI-PGF)"/>
            <person name="Walter F."/>
            <person name="Albersmeier A."/>
            <person name="Kalinowski J."/>
            <person name="Ruckert C."/>
        </authorList>
    </citation>
    <scope>NUCLEOTIDE SEQUENCE</scope>
    <source>
        <strain evidence="1">VKM B-2555</strain>
    </source>
</reference>
<accession>A0A9W6JC99</accession>
<protein>
    <submittedName>
        <fullName evidence="1">Uncharacterized protein</fullName>
    </submittedName>
</protein>
<reference evidence="1" key="2">
    <citation type="submission" date="2023-01" db="EMBL/GenBank/DDBJ databases">
        <authorList>
            <person name="Sun Q."/>
            <person name="Evtushenko L."/>
        </authorList>
    </citation>
    <scope>NUCLEOTIDE SEQUENCE</scope>
    <source>
        <strain evidence="1">VKM B-2555</strain>
    </source>
</reference>
<comment type="caution">
    <text evidence="1">The sequence shown here is derived from an EMBL/GenBank/DDBJ whole genome shotgun (WGS) entry which is preliminary data.</text>
</comment>
<dbReference type="AlphaFoldDB" id="A0A9W6JC99"/>
<sequence>MPVTAATTARYDSPRDRLAGATCMDDLTERLRAAVTEAFGATAGPTRLAVIAGGQTRRAAYWLKGESRVPDGVVEKVEAAVAVKRELDPDGALGRLIAEWRERGLHDELISAALANAHLAVTDRTID</sequence>
<gene>
    <name evidence="1" type="ORF">GCM10008171_01780</name>
</gene>
<organism evidence="1 2">
    <name type="scientific">Methylopila jiangsuensis</name>
    <dbReference type="NCBI Taxonomy" id="586230"/>
    <lineage>
        <taxon>Bacteria</taxon>
        <taxon>Pseudomonadati</taxon>
        <taxon>Pseudomonadota</taxon>
        <taxon>Alphaproteobacteria</taxon>
        <taxon>Hyphomicrobiales</taxon>
        <taxon>Methylopilaceae</taxon>
        <taxon>Methylopila</taxon>
    </lineage>
</organism>
<keyword evidence="2" id="KW-1185">Reference proteome</keyword>